<evidence type="ECO:0000256" key="2">
    <source>
        <dbReference type="ARBA" id="ARBA00022692"/>
    </source>
</evidence>
<accession>A0ABQ8IIX7</accession>
<evidence type="ECO:0000259" key="5">
    <source>
        <dbReference type="Pfam" id="PF01094"/>
    </source>
</evidence>
<dbReference type="InterPro" id="IPR028082">
    <property type="entry name" value="Peripla_BP_I"/>
</dbReference>
<evidence type="ECO:0000256" key="3">
    <source>
        <dbReference type="ARBA" id="ARBA00022989"/>
    </source>
</evidence>
<dbReference type="Proteomes" id="UP000827721">
    <property type="component" value="Unassembled WGS sequence"/>
</dbReference>
<sequence>MKLLIRPKALLLSSKPSNGKKPSSFMKITTAGEISSSQDANIHSAHRISTPPSSSDEHIIEKLSMIKTLKTNVFVVNMSHSLASRFSVESMQGVVGFRPYIPPSKELHNFTLRWRRKMYIDHPNVELDSYVILAYDTVWALAEAAQKLNSSEISHSGLMFYEEIMKGRWRV</sequence>
<keyword evidence="3" id="KW-1133">Transmembrane helix</keyword>
<comment type="caution">
    <text evidence="6">The sequence shown here is derived from an EMBL/GenBank/DDBJ whole genome shotgun (WGS) entry which is preliminary data.</text>
</comment>
<feature type="domain" description="Receptor ligand binding region" evidence="5">
    <location>
        <begin position="89"/>
        <end position="156"/>
    </location>
</feature>
<keyword evidence="4" id="KW-0472">Membrane</keyword>
<evidence type="ECO:0000256" key="4">
    <source>
        <dbReference type="ARBA" id="ARBA00023136"/>
    </source>
</evidence>
<dbReference type="Pfam" id="PF01094">
    <property type="entry name" value="ANF_receptor"/>
    <property type="match status" value="1"/>
</dbReference>
<evidence type="ECO:0000313" key="6">
    <source>
        <dbReference type="EMBL" id="KAH7576536.1"/>
    </source>
</evidence>
<protein>
    <recommendedName>
        <fullName evidence="5">Receptor ligand binding region domain-containing protein</fullName>
    </recommendedName>
</protein>
<dbReference type="InterPro" id="IPR001828">
    <property type="entry name" value="ANF_lig-bd_rcpt"/>
</dbReference>
<dbReference type="Gene3D" id="3.40.50.2300">
    <property type="match status" value="2"/>
</dbReference>
<keyword evidence="2" id="KW-0812">Transmembrane</keyword>
<keyword evidence="7" id="KW-1185">Reference proteome</keyword>
<dbReference type="PANTHER" id="PTHR34836:SF6">
    <property type="entry name" value="PERIPLASMIC BINDING PROTEIN-LIKE I"/>
    <property type="match status" value="1"/>
</dbReference>
<evidence type="ECO:0000313" key="7">
    <source>
        <dbReference type="Proteomes" id="UP000827721"/>
    </source>
</evidence>
<dbReference type="InterPro" id="IPR015683">
    <property type="entry name" value="Ionotropic_Glu_rcpt"/>
</dbReference>
<evidence type="ECO:0000256" key="1">
    <source>
        <dbReference type="ARBA" id="ARBA00004370"/>
    </source>
</evidence>
<name>A0ABQ8IIX7_9ROSI</name>
<dbReference type="EMBL" id="JAFEMO010000001">
    <property type="protein sequence ID" value="KAH7576536.1"/>
    <property type="molecule type" value="Genomic_DNA"/>
</dbReference>
<reference evidence="6 7" key="1">
    <citation type="submission" date="2021-02" db="EMBL/GenBank/DDBJ databases">
        <title>Plant Genome Project.</title>
        <authorList>
            <person name="Zhang R.-G."/>
        </authorList>
    </citation>
    <scope>NUCLEOTIDE SEQUENCE [LARGE SCALE GENOMIC DNA]</scope>
    <source>
        <tissue evidence="6">Leaves</tissue>
    </source>
</reference>
<dbReference type="PANTHER" id="PTHR34836">
    <property type="entry name" value="OS06G0188250 PROTEIN"/>
    <property type="match status" value="1"/>
</dbReference>
<organism evidence="6 7">
    <name type="scientific">Xanthoceras sorbifolium</name>
    <dbReference type="NCBI Taxonomy" id="99658"/>
    <lineage>
        <taxon>Eukaryota</taxon>
        <taxon>Viridiplantae</taxon>
        <taxon>Streptophyta</taxon>
        <taxon>Embryophyta</taxon>
        <taxon>Tracheophyta</taxon>
        <taxon>Spermatophyta</taxon>
        <taxon>Magnoliopsida</taxon>
        <taxon>eudicotyledons</taxon>
        <taxon>Gunneridae</taxon>
        <taxon>Pentapetalae</taxon>
        <taxon>rosids</taxon>
        <taxon>malvids</taxon>
        <taxon>Sapindales</taxon>
        <taxon>Sapindaceae</taxon>
        <taxon>Xanthoceroideae</taxon>
        <taxon>Xanthoceras</taxon>
    </lineage>
</organism>
<dbReference type="SUPFAM" id="SSF53822">
    <property type="entry name" value="Periplasmic binding protein-like I"/>
    <property type="match status" value="1"/>
</dbReference>
<gene>
    <name evidence="6" type="ORF">JRO89_XS01G0100800</name>
</gene>
<comment type="subcellular location">
    <subcellularLocation>
        <location evidence="1">Membrane</location>
    </subcellularLocation>
</comment>
<proteinExistence type="predicted"/>